<dbReference type="EMBL" id="OX459942">
    <property type="protein sequence ID" value="CAI9176295.1"/>
    <property type="molecule type" value="Genomic_DNA"/>
</dbReference>
<reference evidence="1" key="1">
    <citation type="submission" date="2023-04" db="EMBL/GenBank/DDBJ databases">
        <authorList>
            <consortium name="ELIXIR-Norway"/>
        </authorList>
    </citation>
    <scope>NUCLEOTIDE SEQUENCE [LARGE SCALE GENOMIC DNA]</scope>
</reference>
<proteinExistence type="predicted"/>
<sequence length="332" mass="36686">MQECWGKESLCFSHKDINKGKALTQLEGKELETWVVSLPPPFTLTLASAYYYGSASSLLKSLLASVLMSSNTESVNLSLEHHPLEPEMEYFWNNLSPRVCTQPQNQQFCKRGVETEATTYIREPSKTLLPETSRELTKHTAKEGGGLDVRLASCRDLSSATCLPQLTETRCLRLHETGPLVHSPLEWKPDLKAAGPASWAPFRHLRAIRGLLSAGPLTPGFTLRKANLSCDHWSVTSAKPPPPAGSSPAHSARLVGLAWPRWLPRAAALRTALLSALLLQESPCQPQCPRLFSPLGCKRTPQETKRALSFCCERGAIGPPLKLEFMERLIEL</sequence>
<name>A0ABN8ZQW1_RANTA</name>
<gene>
    <name evidence="1" type="ORF">MRATA1EN1_LOCUS25257</name>
</gene>
<protein>
    <submittedName>
        <fullName evidence="1">Uncharacterized protein</fullName>
    </submittedName>
</protein>
<keyword evidence="2" id="KW-1185">Reference proteome</keyword>
<organism evidence="1 2">
    <name type="scientific">Rangifer tarandus platyrhynchus</name>
    <name type="common">Svalbard reindeer</name>
    <dbReference type="NCBI Taxonomy" id="3082113"/>
    <lineage>
        <taxon>Eukaryota</taxon>
        <taxon>Metazoa</taxon>
        <taxon>Chordata</taxon>
        <taxon>Craniata</taxon>
        <taxon>Vertebrata</taxon>
        <taxon>Euteleostomi</taxon>
        <taxon>Mammalia</taxon>
        <taxon>Eutheria</taxon>
        <taxon>Laurasiatheria</taxon>
        <taxon>Artiodactyla</taxon>
        <taxon>Ruminantia</taxon>
        <taxon>Pecora</taxon>
        <taxon>Cervidae</taxon>
        <taxon>Odocoileinae</taxon>
        <taxon>Rangifer</taxon>
    </lineage>
</organism>
<dbReference type="Proteomes" id="UP001176941">
    <property type="component" value="Chromosome 6"/>
</dbReference>
<accession>A0ABN8ZQW1</accession>
<evidence type="ECO:0000313" key="1">
    <source>
        <dbReference type="EMBL" id="CAI9176295.1"/>
    </source>
</evidence>
<evidence type="ECO:0000313" key="2">
    <source>
        <dbReference type="Proteomes" id="UP001176941"/>
    </source>
</evidence>